<gene>
    <name evidence="2" type="ORF">H8700_10805</name>
</gene>
<protein>
    <submittedName>
        <fullName evidence="2">Uncharacterized protein</fullName>
    </submittedName>
</protein>
<dbReference type="Proteomes" id="UP000637513">
    <property type="component" value="Unassembled WGS sequence"/>
</dbReference>
<comment type="caution">
    <text evidence="2">The sequence shown here is derived from an EMBL/GenBank/DDBJ whole genome shotgun (WGS) entry which is preliminary data.</text>
</comment>
<organism evidence="2 3">
    <name type="scientific">Jutongia hominis</name>
    <dbReference type="NCBI Taxonomy" id="2763664"/>
    <lineage>
        <taxon>Bacteria</taxon>
        <taxon>Bacillati</taxon>
        <taxon>Bacillota</taxon>
        <taxon>Clostridia</taxon>
        <taxon>Lachnospirales</taxon>
        <taxon>Lachnospiraceae</taxon>
        <taxon>Jutongia</taxon>
    </lineage>
</organism>
<proteinExistence type="predicted"/>
<evidence type="ECO:0000256" key="1">
    <source>
        <dbReference type="SAM" id="Phobius"/>
    </source>
</evidence>
<evidence type="ECO:0000313" key="2">
    <source>
        <dbReference type="EMBL" id="MBC8558192.1"/>
    </source>
</evidence>
<keyword evidence="1" id="KW-0472">Membrane</keyword>
<evidence type="ECO:0000313" key="3">
    <source>
        <dbReference type="Proteomes" id="UP000637513"/>
    </source>
</evidence>
<keyword evidence="1" id="KW-0812">Transmembrane</keyword>
<keyword evidence="3" id="KW-1185">Reference proteome</keyword>
<accession>A0ABR7MWM1</accession>
<dbReference type="EMBL" id="JACRSW010000035">
    <property type="protein sequence ID" value="MBC8558192.1"/>
    <property type="molecule type" value="Genomic_DNA"/>
</dbReference>
<sequence length="98" mass="11231">MIIYFIIILLVLLFFVSVVPIMQLLISNMNAADKVEYEFPSELFSSDMKELKYENISDSRINRISIQNRGSVRLAQGNILSKTSLEDRKAKAYSVELP</sequence>
<dbReference type="RefSeq" id="WP_249305640.1">
    <property type="nucleotide sequence ID" value="NZ_JACRSW010000035.1"/>
</dbReference>
<reference evidence="2 3" key="1">
    <citation type="submission" date="2020-08" db="EMBL/GenBank/DDBJ databases">
        <title>Genome public.</title>
        <authorList>
            <person name="Liu C."/>
            <person name="Sun Q."/>
        </authorList>
    </citation>
    <scope>NUCLEOTIDE SEQUENCE [LARGE SCALE GENOMIC DNA]</scope>
    <source>
        <strain evidence="2 3">BX3</strain>
    </source>
</reference>
<keyword evidence="1" id="KW-1133">Transmembrane helix</keyword>
<feature type="transmembrane region" description="Helical" evidence="1">
    <location>
        <begin position="6"/>
        <end position="26"/>
    </location>
</feature>
<name>A0ABR7MWM1_9FIRM</name>